<dbReference type="SUPFAM" id="SSF49879">
    <property type="entry name" value="SMAD/FHA domain"/>
    <property type="match status" value="1"/>
</dbReference>
<dbReference type="Pfam" id="PF00498">
    <property type="entry name" value="FHA"/>
    <property type="match status" value="1"/>
</dbReference>
<dbReference type="PANTHER" id="PTHR23308">
    <property type="entry name" value="NUCLEAR INHIBITOR OF PROTEIN PHOSPHATASE-1"/>
    <property type="match status" value="1"/>
</dbReference>
<dbReference type="InterPro" id="IPR000253">
    <property type="entry name" value="FHA_dom"/>
</dbReference>
<feature type="domain" description="FHA" evidence="2">
    <location>
        <begin position="378"/>
        <end position="442"/>
    </location>
</feature>
<gene>
    <name evidence="3" type="ORF">EVOR1521_LOCUS11825</name>
</gene>
<name>A0AA36IEB5_9DINO</name>
<comment type="caution">
    <text evidence="3">The sequence shown here is derived from an EMBL/GenBank/DDBJ whole genome shotgun (WGS) entry which is preliminary data.</text>
</comment>
<dbReference type="InterPro" id="IPR008984">
    <property type="entry name" value="SMAD_FHA_dom_sf"/>
</dbReference>
<accession>A0AA36IEB5</accession>
<protein>
    <recommendedName>
        <fullName evidence="2">FHA domain-containing protein</fullName>
    </recommendedName>
</protein>
<reference evidence="3" key="1">
    <citation type="submission" date="2023-08" db="EMBL/GenBank/DDBJ databases">
        <authorList>
            <person name="Chen Y."/>
            <person name="Shah S."/>
            <person name="Dougan E. K."/>
            <person name="Thang M."/>
            <person name="Chan C."/>
        </authorList>
    </citation>
    <scope>NUCLEOTIDE SEQUENCE</scope>
</reference>
<feature type="region of interest" description="Disordered" evidence="1">
    <location>
        <begin position="1"/>
        <end position="274"/>
    </location>
</feature>
<evidence type="ECO:0000256" key="1">
    <source>
        <dbReference type="SAM" id="MobiDB-lite"/>
    </source>
</evidence>
<organism evidence="3 4">
    <name type="scientific">Effrenium voratum</name>
    <dbReference type="NCBI Taxonomy" id="2562239"/>
    <lineage>
        <taxon>Eukaryota</taxon>
        <taxon>Sar</taxon>
        <taxon>Alveolata</taxon>
        <taxon>Dinophyceae</taxon>
        <taxon>Suessiales</taxon>
        <taxon>Symbiodiniaceae</taxon>
        <taxon>Effrenium</taxon>
    </lineage>
</organism>
<sequence length="469" mass="51722">MGRDRSRSRSASDYSYTSYSEEDAKKQAAKAAKGAGAADKGQVKRKAQEALKAKEPKAKAPRSTDASPQANAAENLREMLAERERELAEEVDPDRKKDKQKDIEILKQWLKDKEAKAIGDAPAKAKDGSSLPKASMQEATEPAAMKEPAKAAKAGKTSKKVSSKEEPKAKAGKSEAKKPVEKKKEEVSEKKASKKVSSTKEKEPAKAKEEKTGEDGKQQVEQKKSEADKKTPKKVSSKEEPKKPKQATEKMSHMQPQQEIKEKATDEVKETDKKDQLLKSAEMIERAKQALLSLSQQKAEAAAGRDVSPEPHEVDAEASPMDKVTVLMPSEKVPPCELPLWCVMPNPRDVEAVFEIVRQVSGVPGPPKRLQLGRRAWALLGRRLPEAQVLEAKRAGVPEPDIGLACPISSKAHALVMQNWLGKIFLQDLGSTHGTFLGGMRLKPHEPCEWKPSMQAYFGDPQLEYFELR</sequence>
<dbReference type="AlphaFoldDB" id="A0AA36IEB5"/>
<dbReference type="PROSITE" id="PS50006">
    <property type="entry name" value="FHA_DOMAIN"/>
    <property type="match status" value="1"/>
</dbReference>
<dbReference type="EMBL" id="CAUJNA010001202">
    <property type="protein sequence ID" value="CAJ1385166.1"/>
    <property type="molecule type" value="Genomic_DNA"/>
</dbReference>
<dbReference type="Gene3D" id="2.60.200.20">
    <property type="match status" value="1"/>
</dbReference>
<evidence type="ECO:0000313" key="3">
    <source>
        <dbReference type="EMBL" id="CAJ1385166.1"/>
    </source>
</evidence>
<feature type="compositionally biased region" description="Basic and acidic residues" evidence="1">
    <location>
        <begin position="75"/>
        <end position="127"/>
    </location>
</feature>
<evidence type="ECO:0000313" key="4">
    <source>
        <dbReference type="Proteomes" id="UP001178507"/>
    </source>
</evidence>
<feature type="compositionally biased region" description="Basic and acidic residues" evidence="1">
    <location>
        <begin position="198"/>
        <end position="252"/>
    </location>
</feature>
<keyword evidence="4" id="KW-1185">Reference proteome</keyword>
<feature type="compositionally biased region" description="Low complexity" evidence="1">
    <location>
        <begin position="9"/>
        <end position="19"/>
    </location>
</feature>
<feature type="compositionally biased region" description="Basic and acidic residues" evidence="1">
    <location>
        <begin position="46"/>
        <end position="58"/>
    </location>
</feature>
<feature type="compositionally biased region" description="Basic and acidic residues" evidence="1">
    <location>
        <begin position="259"/>
        <end position="274"/>
    </location>
</feature>
<feature type="compositionally biased region" description="Basic and acidic residues" evidence="1">
    <location>
        <begin position="162"/>
        <end position="191"/>
    </location>
</feature>
<proteinExistence type="predicted"/>
<dbReference type="InterPro" id="IPR050923">
    <property type="entry name" value="Cell_Proc_Reg/RNA_Proc"/>
</dbReference>
<feature type="compositionally biased region" description="Low complexity" evidence="1">
    <location>
        <begin position="29"/>
        <end position="40"/>
    </location>
</feature>
<evidence type="ECO:0000259" key="2">
    <source>
        <dbReference type="PROSITE" id="PS50006"/>
    </source>
</evidence>
<feature type="compositionally biased region" description="Low complexity" evidence="1">
    <location>
        <begin position="138"/>
        <end position="155"/>
    </location>
</feature>
<dbReference type="Proteomes" id="UP001178507">
    <property type="component" value="Unassembled WGS sequence"/>
</dbReference>